<gene>
    <name evidence="2" type="ORF">FOZ63_019811</name>
</gene>
<name>A0A7J6SWU4_PEROL</name>
<evidence type="ECO:0000313" key="3">
    <source>
        <dbReference type="Proteomes" id="UP000553632"/>
    </source>
</evidence>
<accession>A0A7J6SWU4</accession>
<evidence type="ECO:0000256" key="1">
    <source>
        <dbReference type="SAM" id="MobiDB-lite"/>
    </source>
</evidence>
<dbReference type="EMBL" id="JABANO010015590">
    <property type="protein sequence ID" value="KAF4736630.1"/>
    <property type="molecule type" value="Genomic_DNA"/>
</dbReference>
<proteinExistence type="predicted"/>
<sequence>MSFHCQQLYGRVNHALSTDAESIAITGLKERFKQIAASILVLRREISTLVKRDTSSPLLKLTLEDFQRQQSAASDADLSKWIMHPPSKTDTLEPLVEEARRGSTIASGD</sequence>
<protein>
    <submittedName>
        <fullName evidence="2">Uncharacterized protein</fullName>
    </submittedName>
</protein>
<feature type="non-terminal residue" evidence="2">
    <location>
        <position position="1"/>
    </location>
</feature>
<dbReference type="Proteomes" id="UP000553632">
    <property type="component" value="Unassembled WGS sequence"/>
</dbReference>
<evidence type="ECO:0000313" key="2">
    <source>
        <dbReference type="EMBL" id="KAF4736630.1"/>
    </source>
</evidence>
<organism evidence="2 3">
    <name type="scientific">Perkinsus olseni</name>
    <name type="common">Perkinsus atlanticus</name>
    <dbReference type="NCBI Taxonomy" id="32597"/>
    <lineage>
        <taxon>Eukaryota</taxon>
        <taxon>Sar</taxon>
        <taxon>Alveolata</taxon>
        <taxon>Perkinsozoa</taxon>
        <taxon>Perkinsea</taxon>
        <taxon>Perkinsida</taxon>
        <taxon>Perkinsidae</taxon>
        <taxon>Perkinsus</taxon>
    </lineage>
</organism>
<comment type="caution">
    <text evidence="2">The sequence shown here is derived from an EMBL/GenBank/DDBJ whole genome shotgun (WGS) entry which is preliminary data.</text>
</comment>
<reference evidence="2 3" key="1">
    <citation type="submission" date="2020-04" db="EMBL/GenBank/DDBJ databases">
        <title>Perkinsus olseni comparative genomics.</title>
        <authorList>
            <person name="Bogema D.R."/>
        </authorList>
    </citation>
    <scope>NUCLEOTIDE SEQUENCE [LARGE SCALE GENOMIC DNA]</scope>
    <source>
        <strain evidence="2 3">ATCC PRA-207</strain>
    </source>
</reference>
<dbReference type="AlphaFoldDB" id="A0A7J6SWU4"/>
<feature type="region of interest" description="Disordered" evidence="1">
    <location>
        <begin position="84"/>
        <end position="109"/>
    </location>
</feature>
<keyword evidence="3" id="KW-1185">Reference proteome</keyword>